<gene>
    <name evidence="7" type="ORF">KQI88_17380</name>
</gene>
<keyword evidence="8" id="KW-1185">Reference proteome</keyword>
<evidence type="ECO:0000259" key="6">
    <source>
        <dbReference type="PROSITE" id="PS51656"/>
    </source>
</evidence>
<dbReference type="InterPro" id="IPR050340">
    <property type="entry name" value="Cytosolic_Fe-S_CAF"/>
</dbReference>
<proteinExistence type="predicted"/>
<evidence type="ECO:0000256" key="1">
    <source>
        <dbReference type="ARBA" id="ARBA00022485"/>
    </source>
</evidence>
<keyword evidence="4" id="KW-0411">Iron-sulfur</keyword>
<feature type="domain" description="4Fe-4S ferredoxin-type" evidence="5">
    <location>
        <begin position="31"/>
        <end position="60"/>
    </location>
</feature>
<keyword evidence="3" id="KW-0408">Iron</keyword>
<dbReference type="Pfam" id="PF04060">
    <property type="entry name" value="FeS"/>
    <property type="match status" value="1"/>
</dbReference>
<dbReference type="Pfam" id="PF02906">
    <property type="entry name" value="Fe_hyd_lg_C"/>
    <property type="match status" value="1"/>
</dbReference>
<evidence type="ECO:0000256" key="4">
    <source>
        <dbReference type="ARBA" id="ARBA00023014"/>
    </source>
</evidence>
<dbReference type="PROSITE" id="PS51379">
    <property type="entry name" value="4FE4S_FER_2"/>
    <property type="match status" value="2"/>
</dbReference>
<dbReference type="Pfam" id="PF13596">
    <property type="entry name" value="PAS_10"/>
    <property type="match status" value="1"/>
</dbReference>
<organism evidence="7 8">
    <name type="scientific">Alkaliphilus flagellatus</name>
    <dbReference type="NCBI Taxonomy" id="2841507"/>
    <lineage>
        <taxon>Bacteria</taxon>
        <taxon>Bacillati</taxon>
        <taxon>Bacillota</taxon>
        <taxon>Clostridia</taxon>
        <taxon>Peptostreptococcales</taxon>
        <taxon>Natronincolaceae</taxon>
        <taxon>Alkaliphilus</taxon>
    </lineage>
</organism>
<feature type="domain" description="4Fe-4S" evidence="6">
    <location>
        <begin position="359"/>
        <end position="420"/>
    </location>
</feature>
<dbReference type="InterPro" id="IPR000014">
    <property type="entry name" value="PAS"/>
</dbReference>
<keyword evidence="1" id="KW-0004">4Fe-4S</keyword>
<dbReference type="InterPro" id="IPR017896">
    <property type="entry name" value="4Fe4S_Fe-S-bd"/>
</dbReference>
<evidence type="ECO:0000259" key="5">
    <source>
        <dbReference type="PROSITE" id="PS51379"/>
    </source>
</evidence>
<feature type="domain" description="4Fe-4S ferredoxin-type" evidence="5">
    <location>
        <begin position="2"/>
        <end position="30"/>
    </location>
</feature>
<name>A0ABS6G7U1_9FIRM</name>
<evidence type="ECO:0000313" key="8">
    <source>
        <dbReference type="Proteomes" id="UP000779508"/>
    </source>
</evidence>
<evidence type="ECO:0000313" key="7">
    <source>
        <dbReference type="EMBL" id="MBU5678184.1"/>
    </source>
</evidence>
<dbReference type="InterPro" id="IPR004108">
    <property type="entry name" value="Fe_hydrogenase_lsu_C"/>
</dbReference>
<accession>A0ABS6G7U1</accession>
<dbReference type="Proteomes" id="UP000779508">
    <property type="component" value="Unassembled WGS sequence"/>
</dbReference>
<keyword evidence="2" id="KW-0479">Metal-binding</keyword>
<protein>
    <submittedName>
        <fullName evidence="7">Hydrogenase</fullName>
    </submittedName>
</protein>
<evidence type="ECO:0000256" key="3">
    <source>
        <dbReference type="ARBA" id="ARBA00023004"/>
    </source>
</evidence>
<comment type="caution">
    <text evidence="7">The sequence shown here is derived from an EMBL/GenBank/DDBJ whole genome shotgun (WGS) entry which is preliminary data.</text>
</comment>
<dbReference type="RefSeq" id="WP_216419540.1">
    <property type="nucleotide sequence ID" value="NZ_JAHLQK010000009.1"/>
</dbReference>
<sequence>MKLINFSREKCNNCHKCLRACSSKAISVLEDHAEIVDEKCISCGKCHIVCQKQALYIKSKVNKVKDAIQNNKKVIASIAPSFAGAFEMKDEAQIVTALKQIGFDIVEETAIGAEIVLDYYKEYVKKGSYDNLITTSCPSANYLIEKYYPSLIKYMIPIVSPMIAHGKLLKHKYGPDSYVVFIGPCIAKKVEAQDFLHSEIIDSVLTFQEMDEWFKEEKIELKELEPQLFDHISYRRGSSFPLEGGVLIDVSDESQKKYEIIRVIGVDRCKEILECIENRSISGVCVELNVCEGGCIDGAGMPKDNINYYTREKRVKNYVNKKRYYSNSDVGIEHVDENIDFSKIFLDKKVNRRKASEKELQEILKKMGKYKPEDELNCNACGYVTCREKAESIFEGTSEINMCLPFMRGKAESLKNVIFDNSPNAIFLLDNELCVKEFNTSSERVFKIKADAIKGKSISNIISDEEFNKVMTTKESLIGHKIVYPEYGVVLITNILYLEKQNVIMAIMTDVTLAEKNKEELARVKEKTLDAAQEVIDKQMRVAQEIASLLGETTAETKVILTKLKAIALGEAGDI</sequence>
<dbReference type="Pfam" id="PF13237">
    <property type="entry name" value="Fer4_10"/>
    <property type="match status" value="1"/>
</dbReference>
<evidence type="ECO:0000256" key="2">
    <source>
        <dbReference type="ARBA" id="ARBA00022723"/>
    </source>
</evidence>
<dbReference type="CDD" id="cd00130">
    <property type="entry name" value="PAS"/>
    <property type="match status" value="1"/>
</dbReference>
<dbReference type="InterPro" id="IPR007202">
    <property type="entry name" value="4Fe-4S_dom"/>
</dbReference>
<dbReference type="PANTHER" id="PTHR11615">
    <property type="entry name" value="NITRATE, FORMATE, IRON DEHYDROGENASE"/>
    <property type="match status" value="1"/>
</dbReference>
<dbReference type="SMART" id="SM00091">
    <property type="entry name" value="PAS"/>
    <property type="match status" value="1"/>
</dbReference>
<dbReference type="EMBL" id="JAHLQK010000009">
    <property type="protein sequence ID" value="MBU5678184.1"/>
    <property type="molecule type" value="Genomic_DNA"/>
</dbReference>
<dbReference type="PROSITE" id="PS51656">
    <property type="entry name" value="4FE4S"/>
    <property type="match status" value="1"/>
</dbReference>
<reference evidence="7 8" key="1">
    <citation type="submission" date="2021-06" db="EMBL/GenBank/DDBJ databases">
        <authorList>
            <person name="Sun Q."/>
            <person name="Li D."/>
        </authorList>
    </citation>
    <scope>NUCLEOTIDE SEQUENCE [LARGE SCALE GENOMIC DNA]</scope>
    <source>
        <strain evidence="7 8">MSJ-5</strain>
    </source>
</reference>